<evidence type="ECO:0000259" key="4">
    <source>
        <dbReference type="Pfam" id="PF06094"/>
    </source>
</evidence>
<evidence type="ECO:0000256" key="2">
    <source>
        <dbReference type="PIRSR" id="PIRSR617939-1"/>
    </source>
</evidence>
<dbReference type="CDD" id="cd06661">
    <property type="entry name" value="GGCT_like"/>
    <property type="match status" value="1"/>
</dbReference>
<dbReference type="InterPro" id="IPR013024">
    <property type="entry name" value="GGCT-like"/>
</dbReference>
<dbReference type="Pfam" id="PF06094">
    <property type="entry name" value="GGACT"/>
    <property type="match status" value="1"/>
</dbReference>
<reference evidence="6" key="1">
    <citation type="journal article" date="2020" name="Microbiol. Resour. Announc.">
        <title>Complete Genome Sequence of Geobacillus sp. Strain E55-1, Isolated from Mine Geyser in Japan.</title>
        <authorList>
            <person name="Miyazaki K."/>
            <person name="Hase E."/>
            <person name="Tokito N."/>
        </authorList>
    </citation>
    <scope>NUCLEOTIDE SEQUENCE [LARGE SCALE GENOMIC DNA]</scope>
    <source>
        <strain evidence="6">E55-1</strain>
    </source>
</reference>
<evidence type="ECO:0000256" key="3">
    <source>
        <dbReference type="PIRSR" id="PIRSR617939-2"/>
    </source>
</evidence>
<dbReference type="PANTHER" id="PTHR12935">
    <property type="entry name" value="GAMMA-GLUTAMYLCYCLOTRANSFERASE"/>
    <property type="match status" value="1"/>
</dbReference>
<gene>
    <name evidence="5" type="ORF">GsuE55_35880</name>
</gene>
<organism evidence="5 6">
    <name type="scientific">Geobacillus subterraneus</name>
    <dbReference type="NCBI Taxonomy" id="129338"/>
    <lineage>
        <taxon>Bacteria</taxon>
        <taxon>Bacillati</taxon>
        <taxon>Bacillota</taxon>
        <taxon>Bacilli</taxon>
        <taxon>Bacillales</taxon>
        <taxon>Anoxybacillaceae</taxon>
        <taxon>Geobacillus</taxon>
    </lineage>
</organism>
<feature type="binding site" evidence="3">
    <location>
        <position position="130"/>
    </location>
    <ligand>
        <name>substrate</name>
    </ligand>
</feature>
<dbReference type="RefSeq" id="WP_033844472.1">
    <property type="nucleotide sequence ID" value="NZ_AP022557.1"/>
</dbReference>
<accession>A0A679FVM4</accession>
<dbReference type="GO" id="GO:0003839">
    <property type="term" value="F:gamma-glutamylcyclotransferase activity"/>
    <property type="evidence" value="ECO:0007669"/>
    <property type="project" value="InterPro"/>
</dbReference>
<dbReference type="SUPFAM" id="SSF110857">
    <property type="entry name" value="Gamma-glutamyl cyclotransferase-like"/>
    <property type="match status" value="1"/>
</dbReference>
<evidence type="ECO:0000313" key="6">
    <source>
        <dbReference type="Proteomes" id="UP000501421"/>
    </source>
</evidence>
<protein>
    <submittedName>
        <fullName evidence="5">Gamma-glutamylcyclotransferase</fullName>
    </submittedName>
</protein>
<dbReference type="GO" id="GO:0016740">
    <property type="term" value="F:transferase activity"/>
    <property type="evidence" value="ECO:0007669"/>
    <property type="project" value="UniProtKB-KW"/>
</dbReference>
<dbReference type="InterPro" id="IPR009288">
    <property type="entry name" value="AIG2-like_dom"/>
</dbReference>
<sequence>MSKYRLYAAYGSNMNLVQMANRCPNSVVVGTGKIENYELEFRYYANIVPANGKEVPVVVWAITEEDEKRLDRYEGVARGLYRKEEIKVKLENINDNTIVVGDKSDSMEIKALVYIMNTAVRSVQAPSAKYYDTILEGYRANGIDPYPLAVAAIQTGIEI</sequence>
<dbReference type="Proteomes" id="UP000501421">
    <property type="component" value="Chromosome"/>
</dbReference>
<evidence type="ECO:0000256" key="1">
    <source>
        <dbReference type="ARBA" id="ARBA00023239"/>
    </source>
</evidence>
<dbReference type="InterPro" id="IPR017939">
    <property type="entry name" value="G-Glutamylcylcotransferase"/>
</dbReference>
<feature type="domain" description="Gamma-glutamylcyclotransferase AIG2-like" evidence="4">
    <location>
        <begin position="8"/>
        <end position="119"/>
    </location>
</feature>
<proteinExistence type="predicted"/>
<dbReference type="EMBL" id="AP022557">
    <property type="protein sequence ID" value="BBW98755.1"/>
    <property type="molecule type" value="Genomic_DNA"/>
</dbReference>
<feature type="active site" description="Proton acceptor" evidence="2">
    <location>
        <position position="74"/>
    </location>
</feature>
<keyword evidence="6" id="KW-1185">Reference proteome</keyword>
<keyword evidence="1" id="KW-0456">Lyase</keyword>
<feature type="binding site" evidence="3">
    <location>
        <begin position="7"/>
        <end position="12"/>
    </location>
    <ligand>
        <name>substrate</name>
    </ligand>
</feature>
<dbReference type="InterPro" id="IPR036568">
    <property type="entry name" value="GGCT-like_sf"/>
</dbReference>
<dbReference type="Gene3D" id="3.10.490.10">
    <property type="entry name" value="Gamma-glutamyl cyclotransferase-like"/>
    <property type="match status" value="1"/>
</dbReference>
<dbReference type="AlphaFoldDB" id="A0A679FVM4"/>
<evidence type="ECO:0000313" key="5">
    <source>
        <dbReference type="EMBL" id="BBW98755.1"/>
    </source>
</evidence>
<name>A0A679FVM4_9BACL</name>
<dbReference type="PANTHER" id="PTHR12935:SF0">
    <property type="entry name" value="GAMMA-GLUTAMYLCYCLOTRANSFERASE"/>
    <property type="match status" value="1"/>
</dbReference>